<dbReference type="OrthoDB" id="8447461at2"/>
<dbReference type="RefSeq" id="WP_012023009.1">
    <property type="nucleotide sequence ID" value="NC_009441.1"/>
</dbReference>
<evidence type="ECO:0000313" key="1">
    <source>
        <dbReference type="EMBL" id="ABQ03956.1"/>
    </source>
</evidence>
<dbReference type="STRING" id="376686.Fjoh_0922"/>
<dbReference type="KEGG" id="fjo:Fjoh_0922"/>
<name>A5FLG3_FLAJ1</name>
<dbReference type="HOGENOM" id="CLU_1105412_0_0_10"/>
<sequence length="250" mass="29483">MPRKNDDKGKKRLVPIEPASEHSRLLPKDNSSVSKLYWSFGFKFYKQIDKFGFSNIRMEWFSSVLERLRQTSKMEYTGMSEVLEGGYRYHIINWESKKCPLTRTEFDWIDPVYLKNEIEYPFCQFHISKATGRIIGFWDENNVFQIILLDPLHNLQPSAKVQYEIRDTFPVMSEYDSLWLDLHNIMDKSCNHDDCSTLKQLRDLPTGITNSNIIMAHLDDSYFEEYSKISKGKTIRQILEAGILHYSENP</sequence>
<protein>
    <submittedName>
        <fullName evidence="1">Uncharacterized protein</fullName>
    </submittedName>
</protein>
<dbReference type="Proteomes" id="UP000006694">
    <property type="component" value="Chromosome"/>
</dbReference>
<dbReference type="GeneID" id="31763795"/>
<gene>
    <name evidence="1" type="ordered locus">Fjoh_0922</name>
</gene>
<organism evidence="1 2">
    <name type="scientific">Flavobacterium johnsoniae (strain ATCC 17061 / DSM 2064 / JCM 8514 / BCRC 14874 / CCUG 350202 / NBRC 14942 / NCIMB 11054 / UW101)</name>
    <name type="common">Cytophaga johnsonae</name>
    <dbReference type="NCBI Taxonomy" id="376686"/>
    <lineage>
        <taxon>Bacteria</taxon>
        <taxon>Pseudomonadati</taxon>
        <taxon>Bacteroidota</taxon>
        <taxon>Flavobacteriia</taxon>
        <taxon>Flavobacteriales</taxon>
        <taxon>Flavobacteriaceae</taxon>
        <taxon>Flavobacterium</taxon>
    </lineage>
</organism>
<proteinExistence type="predicted"/>
<dbReference type="eggNOG" id="ENOG5032W4G">
    <property type="taxonomic scope" value="Bacteria"/>
</dbReference>
<dbReference type="EMBL" id="CP000685">
    <property type="protein sequence ID" value="ABQ03956.1"/>
    <property type="molecule type" value="Genomic_DNA"/>
</dbReference>
<accession>A5FLG3</accession>
<keyword evidence="2" id="KW-1185">Reference proteome</keyword>
<evidence type="ECO:0000313" key="2">
    <source>
        <dbReference type="Proteomes" id="UP000006694"/>
    </source>
</evidence>
<reference evidence="1 2" key="1">
    <citation type="journal article" date="2009" name="Appl. Environ. Microbiol.">
        <title>Novel features of the polysaccharide-digesting gliding bacterium Flavobacterium johnsoniae as revealed by genome sequence analysis.</title>
        <authorList>
            <person name="McBride M.J."/>
            <person name="Xie G."/>
            <person name="Martens E.C."/>
            <person name="Lapidus A."/>
            <person name="Henrissat B."/>
            <person name="Rhodes R.G."/>
            <person name="Goltsman E."/>
            <person name="Wang W."/>
            <person name="Xu J."/>
            <person name="Hunnicutt D.W."/>
            <person name="Staroscik A.M."/>
            <person name="Hoover T.R."/>
            <person name="Cheng Y.Q."/>
            <person name="Stein J.L."/>
        </authorList>
    </citation>
    <scope>NUCLEOTIDE SEQUENCE [LARGE SCALE GENOMIC DNA]</scope>
    <source>
        <strain evidence="2">ATCC 17061 / DSM 2064 / JCM 8514 / BCRC 14874 / CCUG 350202 / NBRC 14942 / NCIMB 11054 / UW101</strain>
    </source>
</reference>
<dbReference type="AlphaFoldDB" id="A5FLG3"/>